<keyword evidence="1" id="KW-1133">Transmembrane helix</keyword>
<dbReference type="Proteomes" id="UP000193978">
    <property type="component" value="Chromosome"/>
</dbReference>
<evidence type="ECO:0008006" key="4">
    <source>
        <dbReference type="Google" id="ProtNLM"/>
    </source>
</evidence>
<protein>
    <recommendedName>
        <fullName evidence="4">Capsular biosynthesis protein</fullName>
    </recommendedName>
</protein>
<feature type="transmembrane region" description="Helical" evidence="1">
    <location>
        <begin position="376"/>
        <end position="393"/>
    </location>
</feature>
<organism evidence="2 3">
    <name type="scientific">Methylocystis bryophila</name>
    <dbReference type="NCBI Taxonomy" id="655015"/>
    <lineage>
        <taxon>Bacteria</taxon>
        <taxon>Pseudomonadati</taxon>
        <taxon>Pseudomonadota</taxon>
        <taxon>Alphaproteobacteria</taxon>
        <taxon>Hyphomicrobiales</taxon>
        <taxon>Methylocystaceae</taxon>
        <taxon>Methylocystis</taxon>
    </lineage>
</organism>
<feature type="transmembrane region" description="Helical" evidence="1">
    <location>
        <begin position="240"/>
        <end position="257"/>
    </location>
</feature>
<gene>
    <name evidence="2" type="ORF">B1812_14385</name>
</gene>
<keyword evidence="1" id="KW-0472">Membrane</keyword>
<feature type="transmembrane region" description="Helical" evidence="1">
    <location>
        <begin position="342"/>
        <end position="364"/>
    </location>
</feature>
<evidence type="ECO:0000256" key="1">
    <source>
        <dbReference type="SAM" id="Phobius"/>
    </source>
</evidence>
<dbReference type="KEGG" id="mbry:B1812_14385"/>
<feature type="transmembrane region" description="Helical" evidence="1">
    <location>
        <begin position="69"/>
        <end position="90"/>
    </location>
</feature>
<evidence type="ECO:0000313" key="3">
    <source>
        <dbReference type="Proteomes" id="UP000193978"/>
    </source>
</evidence>
<feature type="transmembrane region" description="Helical" evidence="1">
    <location>
        <begin position="264"/>
        <end position="283"/>
    </location>
</feature>
<dbReference type="AlphaFoldDB" id="A0A1W6MWW0"/>
<feature type="transmembrane region" description="Helical" evidence="1">
    <location>
        <begin position="102"/>
        <end position="123"/>
    </location>
</feature>
<dbReference type="STRING" id="655015.B1812_14385"/>
<keyword evidence="3" id="KW-1185">Reference proteome</keyword>
<proteinExistence type="predicted"/>
<dbReference type="RefSeq" id="WP_199768975.1">
    <property type="nucleotide sequence ID" value="NZ_AP027149.1"/>
</dbReference>
<keyword evidence="1" id="KW-0812">Transmembrane</keyword>
<feature type="transmembrane region" description="Helical" evidence="1">
    <location>
        <begin position="15"/>
        <end position="48"/>
    </location>
</feature>
<accession>A0A1W6MWW0</accession>
<reference evidence="2 3" key="1">
    <citation type="submission" date="2017-02" db="EMBL/GenBank/DDBJ databases">
        <authorList>
            <person name="Peterson S.W."/>
        </authorList>
    </citation>
    <scope>NUCLEOTIDE SEQUENCE [LARGE SCALE GENOMIC DNA]</scope>
    <source>
        <strain evidence="2 3">S285</strain>
    </source>
</reference>
<feature type="transmembrane region" description="Helical" evidence="1">
    <location>
        <begin position="135"/>
        <end position="154"/>
    </location>
</feature>
<sequence length="457" mass="50737">MAAPILRPETREESIIYYTILWTWGFWALGALYIVAPVVGWYLAFVALARYVGVSSHPCDRPPSVPLGVVVWWVSMAAMLFALVAAHINFELGFGSLLKSSIGWAKGWALMAVFPWIGAMLPIRAEIVYRATNKLALQTLALTPVFIGAALAHLPHPLYTSPLQIVGGPGPEFFRVELYSIDETNGNLRWSFFAPWSPAAAFIANISFVFALYDRSRFWKWVGVASCIVISVLSQSRLALVAIPGVVVLLTILCNLTRPLMLGAASLLSTLGFLLATPILSLVEDFSQKFTQARAASSRVRAILRSIALQRWESEAPIFGHGVVERGPHLVEHMPIGSHHSWYGLLFVKGIVGFMALAIPLAWTMLELLAKAQADRVARCALGVMIIITFYTFGENLEILSYLFWPGLIVIGVAMRRRFFNPLRRRFNPPPADQAEGREFVEDLEHVPEKCEAVFRS</sequence>
<feature type="transmembrane region" description="Helical" evidence="1">
    <location>
        <begin position="218"/>
        <end position="234"/>
    </location>
</feature>
<name>A0A1W6MWW0_9HYPH</name>
<feature type="transmembrane region" description="Helical" evidence="1">
    <location>
        <begin position="193"/>
        <end position="213"/>
    </location>
</feature>
<feature type="transmembrane region" description="Helical" evidence="1">
    <location>
        <begin position="399"/>
        <end position="416"/>
    </location>
</feature>
<evidence type="ECO:0000313" key="2">
    <source>
        <dbReference type="EMBL" id="ARN82068.1"/>
    </source>
</evidence>
<dbReference type="EMBL" id="CP019948">
    <property type="protein sequence ID" value="ARN82068.1"/>
    <property type="molecule type" value="Genomic_DNA"/>
</dbReference>